<feature type="compositionally biased region" description="Acidic residues" evidence="1">
    <location>
        <begin position="113"/>
        <end position="122"/>
    </location>
</feature>
<dbReference type="RefSeq" id="WP_145378344.1">
    <property type="nucleotide sequence ID" value="NZ_CP036276.1"/>
</dbReference>
<proteinExistence type="predicted"/>
<gene>
    <name evidence="3" type="ORF">Mal52_42980</name>
</gene>
<organism evidence="3 4">
    <name type="scientific">Symmachiella dynata</name>
    <dbReference type="NCBI Taxonomy" id="2527995"/>
    <lineage>
        <taxon>Bacteria</taxon>
        <taxon>Pseudomonadati</taxon>
        <taxon>Planctomycetota</taxon>
        <taxon>Planctomycetia</taxon>
        <taxon>Planctomycetales</taxon>
        <taxon>Planctomycetaceae</taxon>
        <taxon>Symmachiella</taxon>
    </lineage>
</organism>
<keyword evidence="4" id="KW-1185">Reference proteome</keyword>
<feature type="region of interest" description="Disordered" evidence="1">
    <location>
        <begin position="94"/>
        <end position="122"/>
    </location>
</feature>
<dbReference type="AlphaFoldDB" id="A0A517ZTI6"/>
<sequence length="122" mass="13306">MPSSGVMILGGLMLLVMAFLLRRSFTQSKVSRNRDPQKEAHADIHAAESSYTAAINKMELRVNEYAREVEGRIGTKIAVLDRLLAEAETSIKRLEELSQQRPAGENTTGTEAAGDESGAEES</sequence>
<evidence type="ECO:0000256" key="2">
    <source>
        <dbReference type="SAM" id="Phobius"/>
    </source>
</evidence>
<reference evidence="3 4" key="1">
    <citation type="submission" date="2019-02" db="EMBL/GenBank/DDBJ databases">
        <title>Deep-cultivation of Planctomycetes and their phenomic and genomic characterization uncovers novel biology.</title>
        <authorList>
            <person name="Wiegand S."/>
            <person name="Jogler M."/>
            <person name="Boedeker C."/>
            <person name="Pinto D."/>
            <person name="Vollmers J."/>
            <person name="Rivas-Marin E."/>
            <person name="Kohn T."/>
            <person name="Peeters S.H."/>
            <person name="Heuer A."/>
            <person name="Rast P."/>
            <person name="Oberbeckmann S."/>
            <person name="Bunk B."/>
            <person name="Jeske O."/>
            <person name="Meyerdierks A."/>
            <person name="Storesund J.E."/>
            <person name="Kallscheuer N."/>
            <person name="Luecker S."/>
            <person name="Lage O.M."/>
            <person name="Pohl T."/>
            <person name="Merkel B.J."/>
            <person name="Hornburger P."/>
            <person name="Mueller R.-W."/>
            <person name="Bruemmer F."/>
            <person name="Labrenz M."/>
            <person name="Spormann A.M."/>
            <person name="Op den Camp H."/>
            <person name="Overmann J."/>
            <person name="Amann R."/>
            <person name="Jetten M.S.M."/>
            <person name="Mascher T."/>
            <person name="Medema M.H."/>
            <person name="Devos D.P."/>
            <person name="Kaster A.-K."/>
            <person name="Ovreas L."/>
            <person name="Rohde M."/>
            <person name="Galperin M.Y."/>
            <person name="Jogler C."/>
        </authorList>
    </citation>
    <scope>NUCLEOTIDE SEQUENCE [LARGE SCALE GENOMIC DNA]</scope>
    <source>
        <strain evidence="3 4">Mal52</strain>
    </source>
</reference>
<accession>A0A517ZTI6</accession>
<evidence type="ECO:0000313" key="3">
    <source>
        <dbReference type="EMBL" id="QDU45802.1"/>
    </source>
</evidence>
<dbReference type="KEGG" id="sdyn:Mal52_42980"/>
<dbReference type="EMBL" id="CP036276">
    <property type="protein sequence ID" value="QDU45802.1"/>
    <property type="molecule type" value="Genomic_DNA"/>
</dbReference>
<keyword evidence="2" id="KW-1133">Transmembrane helix</keyword>
<keyword evidence="2" id="KW-0472">Membrane</keyword>
<evidence type="ECO:0000256" key="1">
    <source>
        <dbReference type="SAM" id="MobiDB-lite"/>
    </source>
</evidence>
<evidence type="ECO:0000313" key="4">
    <source>
        <dbReference type="Proteomes" id="UP000319383"/>
    </source>
</evidence>
<feature type="transmembrane region" description="Helical" evidence="2">
    <location>
        <begin position="6"/>
        <end position="25"/>
    </location>
</feature>
<dbReference type="Proteomes" id="UP000319383">
    <property type="component" value="Chromosome"/>
</dbReference>
<protein>
    <submittedName>
        <fullName evidence="3">Uncharacterized protein</fullName>
    </submittedName>
</protein>
<name>A0A517ZTI6_9PLAN</name>
<keyword evidence="2" id="KW-0812">Transmembrane</keyword>